<evidence type="ECO:0000313" key="5">
    <source>
        <dbReference type="Proteomes" id="UP000054266"/>
    </source>
</evidence>
<keyword evidence="2" id="KW-0521">NADP</keyword>
<dbReference type="Proteomes" id="UP000054266">
    <property type="component" value="Unassembled WGS sequence"/>
</dbReference>
<comment type="similarity">
    <text evidence="1">Belongs to the short-chain dehydrogenases/reductases (SDR) family.</text>
</comment>
<name>A0A0D2FU43_9EURO</name>
<evidence type="ECO:0000256" key="1">
    <source>
        <dbReference type="ARBA" id="ARBA00006484"/>
    </source>
</evidence>
<dbReference type="PANTHER" id="PTHR43180">
    <property type="entry name" value="3-OXOACYL-(ACYL-CARRIER-PROTEIN) REDUCTASE (AFU_ORTHOLOGUE AFUA_6G11210)"/>
    <property type="match status" value="1"/>
</dbReference>
<dbReference type="AlphaFoldDB" id="A0A0D2FU43"/>
<dbReference type="InterPro" id="IPR020904">
    <property type="entry name" value="Sc_DH/Rdtase_CS"/>
</dbReference>
<dbReference type="PRINTS" id="PR00081">
    <property type="entry name" value="GDHRDH"/>
</dbReference>
<proteinExistence type="inferred from homology"/>
<keyword evidence="5" id="KW-1185">Reference proteome</keyword>
<dbReference type="GO" id="GO:0016491">
    <property type="term" value="F:oxidoreductase activity"/>
    <property type="evidence" value="ECO:0007669"/>
    <property type="project" value="UniProtKB-KW"/>
</dbReference>
<dbReference type="HOGENOM" id="CLU_010194_13_3_1"/>
<organism evidence="4 5">
    <name type="scientific">Phialophora macrospora</name>
    <dbReference type="NCBI Taxonomy" id="1851006"/>
    <lineage>
        <taxon>Eukaryota</taxon>
        <taxon>Fungi</taxon>
        <taxon>Dikarya</taxon>
        <taxon>Ascomycota</taxon>
        <taxon>Pezizomycotina</taxon>
        <taxon>Eurotiomycetes</taxon>
        <taxon>Chaetothyriomycetidae</taxon>
        <taxon>Chaetothyriales</taxon>
        <taxon>Herpotrichiellaceae</taxon>
        <taxon>Phialophora</taxon>
    </lineage>
</organism>
<dbReference type="Gene3D" id="3.40.50.720">
    <property type="entry name" value="NAD(P)-binding Rossmann-like Domain"/>
    <property type="match status" value="1"/>
</dbReference>
<dbReference type="PROSITE" id="PS00061">
    <property type="entry name" value="ADH_SHORT"/>
    <property type="match status" value="1"/>
</dbReference>
<dbReference type="Pfam" id="PF00106">
    <property type="entry name" value="adh_short"/>
    <property type="match status" value="1"/>
</dbReference>
<sequence length="301" mass="32134">MTGLHDASALRDKSIIITGGASGLGLATATHFAKAGAYVTIADVQDIPGHRIAHDLNLQGHHVSYVHCDVTDWLSSVLAFKHAALFGPGGSLDVVGLFAGVAGDGGSLTDQVMMAAEPSLDPGHIPSEPTLSAIRVNLEGLYKNAWLALYYMQLPPKTGYRRPFSKSLILVSSLAGYSDMPGNTDYNASKFGVRGIFRGLRHTTSRLGVRVNLIAPFWISTPLSQQQMTEMASVGMMPGDGFSFASIDDCVNVATKLATEADVNGRAFTVVQEGYLDMDDDDEGSWAGAVLTQQWELTRSI</sequence>
<reference evidence="4 5" key="1">
    <citation type="submission" date="2015-01" db="EMBL/GenBank/DDBJ databases">
        <title>The Genome Sequence of Capronia semiimmersa CBS27337.</title>
        <authorList>
            <consortium name="The Broad Institute Genomics Platform"/>
            <person name="Cuomo C."/>
            <person name="de Hoog S."/>
            <person name="Gorbushina A."/>
            <person name="Stielow B."/>
            <person name="Teixiera M."/>
            <person name="Abouelleil A."/>
            <person name="Chapman S.B."/>
            <person name="Priest M."/>
            <person name="Young S.K."/>
            <person name="Wortman J."/>
            <person name="Nusbaum C."/>
            <person name="Birren B."/>
        </authorList>
    </citation>
    <scope>NUCLEOTIDE SEQUENCE [LARGE SCALE GENOMIC DNA]</scope>
    <source>
        <strain evidence="4 5">CBS 27337</strain>
    </source>
</reference>
<accession>A0A0D2FU43</accession>
<dbReference type="STRING" id="5601.A0A0D2FU43"/>
<evidence type="ECO:0000313" key="4">
    <source>
        <dbReference type="EMBL" id="KIW70025.1"/>
    </source>
</evidence>
<dbReference type="SUPFAM" id="SSF51735">
    <property type="entry name" value="NAD(P)-binding Rossmann-fold domains"/>
    <property type="match status" value="1"/>
</dbReference>
<protein>
    <submittedName>
        <fullName evidence="4">Uncharacterized protein</fullName>
    </submittedName>
</protein>
<dbReference type="InterPro" id="IPR002347">
    <property type="entry name" value="SDR_fam"/>
</dbReference>
<keyword evidence="3" id="KW-0560">Oxidoreductase</keyword>
<dbReference type="InterPro" id="IPR036291">
    <property type="entry name" value="NAD(P)-bd_dom_sf"/>
</dbReference>
<dbReference type="PANTHER" id="PTHR43180:SF16">
    <property type="entry name" value="BACILYSIN BIOSYNTHESIS OXIDOREDUCTASE BACC"/>
    <property type="match status" value="1"/>
</dbReference>
<evidence type="ECO:0000256" key="2">
    <source>
        <dbReference type="ARBA" id="ARBA00022857"/>
    </source>
</evidence>
<dbReference type="EMBL" id="KN846957">
    <property type="protein sequence ID" value="KIW70025.1"/>
    <property type="molecule type" value="Genomic_DNA"/>
</dbReference>
<gene>
    <name evidence="4" type="ORF">PV04_02336</name>
</gene>
<evidence type="ECO:0000256" key="3">
    <source>
        <dbReference type="ARBA" id="ARBA00023002"/>
    </source>
</evidence>